<feature type="region of interest" description="Disordered" evidence="1">
    <location>
        <begin position="182"/>
        <end position="215"/>
    </location>
</feature>
<organism evidence="3 4">
    <name type="scientific">Streptomyces albireticuli</name>
    <dbReference type="NCBI Taxonomy" id="1940"/>
    <lineage>
        <taxon>Bacteria</taxon>
        <taxon>Bacillati</taxon>
        <taxon>Actinomycetota</taxon>
        <taxon>Actinomycetes</taxon>
        <taxon>Kitasatosporales</taxon>
        <taxon>Streptomycetaceae</taxon>
        <taxon>Streptomyces</taxon>
    </lineage>
</organism>
<accession>A0A1Z2KVA7</accession>
<sequence length="215" mass="22923">MAFHAILRATALLTPTLATSRQTLTDITTIWRLHPLWRDLIEAAPHVAFTTPRPRLLEILNPPLPYHLLAYRKIIETHDAILALHPHTPPGAPGLTDAPAEGACLHAAPAGTPSGAGTGDSCTECAALALARALAHARRAKLAGLPPTTRPEAPHPTPPTTLTAETHFLLALARHYRSRARAETGVQDAGATARPTGREGPGHLNRLCPRPNRKG</sequence>
<protein>
    <recommendedName>
        <fullName evidence="2">DUF6545 domain-containing protein</fullName>
    </recommendedName>
</protein>
<evidence type="ECO:0000259" key="2">
    <source>
        <dbReference type="Pfam" id="PF20182"/>
    </source>
</evidence>
<dbReference type="KEGG" id="salj:SMD11_0317"/>
<reference evidence="3 4" key="1">
    <citation type="submission" date="2017-06" db="EMBL/GenBank/DDBJ databases">
        <title>Streptomyces albireticuli Genome sequencing and assembly.</title>
        <authorList>
            <person name="Wang Y."/>
            <person name="Du B."/>
            <person name="Ding Y."/>
            <person name="Liu H."/>
            <person name="Hou Q."/>
            <person name="Liu K."/>
            <person name="Yao L."/>
            <person name="Wang C."/>
        </authorList>
    </citation>
    <scope>NUCLEOTIDE SEQUENCE [LARGE SCALE GENOMIC DNA]</scope>
    <source>
        <strain evidence="3 4">MDJK11</strain>
    </source>
</reference>
<proteinExistence type="predicted"/>
<name>A0A1Z2KVA7_9ACTN</name>
<evidence type="ECO:0000313" key="4">
    <source>
        <dbReference type="Proteomes" id="UP000195755"/>
    </source>
</evidence>
<dbReference type="AlphaFoldDB" id="A0A1Z2KVA7"/>
<gene>
    <name evidence="3" type="ORF">SMD11_0317</name>
</gene>
<dbReference type="RefSeq" id="WP_087924668.1">
    <property type="nucleotide sequence ID" value="NZ_CP021744.1"/>
</dbReference>
<dbReference type="EMBL" id="CP021744">
    <property type="protein sequence ID" value="ARZ65983.1"/>
    <property type="molecule type" value="Genomic_DNA"/>
</dbReference>
<evidence type="ECO:0000313" key="3">
    <source>
        <dbReference type="EMBL" id="ARZ65983.1"/>
    </source>
</evidence>
<dbReference type="Proteomes" id="UP000195755">
    <property type="component" value="Chromosome"/>
</dbReference>
<feature type="domain" description="DUF6545" evidence="2">
    <location>
        <begin position="29"/>
        <end position="178"/>
    </location>
</feature>
<dbReference type="Pfam" id="PF20182">
    <property type="entry name" value="DUF6545"/>
    <property type="match status" value="1"/>
</dbReference>
<evidence type="ECO:0000256" key="1">
    <source>
        <dbReference type="SAM" id="MobiDB-lite"/>
    </source>
</evidence>
<dbReference type="InterPro" id="IPR046675">
    <property type="entry name" value="DUF6545"/>
</dbReference>